<organism evidence="3">
    <name type="scientific">Micromonas pusilla (strain CCMP1545)</name>
    <name type="common">Picoplanktonic green alga</name>
    <dbReference type="NCBI Taxonomy" id="564608"/>
    <lineage>
        <taxon>Eukaryota</taxon>
        <taxon>Viridiplantae</taxon>
        <taxon>Chlorophyta</taxon>
        <taxon>Mamiellophyceae</taxon>
        <taxon>Mamiellales</taxon>
        <taxon>Mamiellaceae</taxon>
        <taxon>Micromonas</taxon>
    </lineage>
</organism>
<dbReference type="RefSeq" id="XP_003062911.1">
    <property type="nucleotide sequence ID" value="XM_003062865.1"/>
</dbReference>
<dbReference type="EMBL" id="GG663747">
    <property type="protein sequence ID" value="EEH52850.1"/>
    <property type="molecule type" value="Genomic_DNA"/>
</dbReference>
<dbReference type="OMA" id="ICVEVCN"/>
<name>C1N549_MICPC</name>
<dbReference type="GeneID" id="9688351"/>
<feature type="compositionally biased region" description="Basic and acidic residues" evidence="1">
    <location>
        <begin position="1"/>
        <end position="12"/>
    </location>
</feature>
<keyword evidence="3" id="KW-1185">Reference proteome</keyword>
<evidence type="ECO:0000313" key="3">
    <source>
        <dbReference type="Proteomes" id="UP000001876"/>
    </source>
</evidence>
<dbReference type="AlphaFoldDB" id="C1N549"/>
<accession>C1N549</accession>
<feature type="region of interest" description="Disordered" evidence="1">
    <location>
        <begin position="1"/>
        <end position="22"/>
    </location>
</feature>
<protein>
    <submittedName>
        <fullName evidence="2">Predicted protein</fullName>
    </submittedName>
</protein>
<proteinExistence type="predicted"/>
<gene>
    <name evidence="2" type="ORF">MICPUCDRAFT_52798</name>
</gene>
<feature type="region of interest" description="Disordered" evidence="1">
    <location>
        <begin position="159"/>
        <end position="180"/>
    </location>
</feature>
<dbReference type="Proteomes" id="UP000001876">
    <property type="component" value="Unassembled WGS sequence"/>
</dbReference>
<dbReference type="KEGG" id="mpp:MICPUCDRAFT_52798"/>
<evidence type="ECO:0000313" key="2">
    <source>
        <dbReference type="EMBL" id="EEH52850.1"/>
    </source>
</evidence>
<evidence type="ECO:0000256" key="1">
    <source>
        <dbReference type="SAM" id="MobiDB-lite"/>
    </source>
</evidence>
<reference evidence="2 3" key="1">
    <citation type="journal article" date="2009" name="Science">
        <title>Green evolution and dynamic adaptations revealed by genomes of the marine picoeukaryotes Micromonas.</title>
        <authorList>
            <person name="Worden A.Z."/>
            <person name="Lee J.H."/>
            <person name="Mock T."/>
            <person name="Rouze P."/>
            <person name="Simmons M.P."/>
            <person name="Aerts A.L."/>
            <person name="Allen A.E."/>
            <person name="Cuvelier M.L."/>
            <person name="Derelle E."/>
            <person name="Everett M.V."/>
            <person name="Foulon E."/>
            <person name="Grimwood J."/>
            <person name="Gundlach H."/>
            <person name="Henrissat B."/>
            <person name="Napoli C."/>
            <person name="McDonald S.M."/>
            <person name="Parker M.S."/>
            <person name="Rombauts S."/>
            <person name="Salamov A."/>
            <person name="Von Dassow P."/>
            <person name="Badger J.H."/>
            <person name="Coutinho P.M."/>
            <person name="Demir E."/>
            <person name="Dubchak I."/>
            <person name="Gentemann C."/>
            <person name="Eikrem W."/>
            <person name="Gready J.E."/>
            <person name="John U."/>
            <person name="Lanier W."/>
            <person name="Lindquist E.A."/>
            <person name="Lucas S."/>
            <person name="Mayer K.F."/>
            <person name="Moreau H."/>
            <person name="Not F."/>
            <person name="Otillar R."/>
            <person name="Panaud O."/>
            <person name="Pangilinan J."/>
            <person name="Paulsen I."/>
            <person name="Piegu B."/>
            <person name="Poliakov A."/>
            <person name="Robbens S."/>
            <person name="Schmutz J."/>
            <person name="Toulza E."/>
            <person name="Wyss T."/>
            <person name="Zelensky A."/>
            <person name="Zhou K."/>
            <person name="Armbrust E.V."/>
            <person name="Bhattacharya D."/>
            <person name="Goodenough U.W."/>
            <person name="Van de Peer Y."/>
            <person name="Grigoriev I.V."/>
        </authorList>
    </citation>
    <scope>NUCLEOTIDE SEQUENCE [LARGE SCALE GENOMIC DNA]</scope>
    <source>
        <strain evidence="2 3">CCMP1545</strain>
    </source>
</reference>
<sequence length="460" mass="49393">MPRRREVLRREEHDEENQPEDVAATLLRRALRVEGAGVRDEHPRRGVGVGFGRRRRRVARGSGSIQLEGRWASERADEICRRTRPRAPRELKFDANAFEFCSASSSSFDRRARQCATRAREPMTKFDNVRISSRGGKRVADDHGVNWNEQLPSTGFEVDADGWLKPAKPDPGATTGRDARERRASAFVDFYRADDDDADDGDGGDDAGALFATLVIELYDDLAPLASRAFADACARASTRGDASVRCDGIDTLHVSVPRGDDDASLAALAASLASSSESSPHAFGRAGGGSPLSHAAGAGTISLDSRDGSFALLFAPMPEWDRRGAQRVVVGRIRRGCERDVDALRRAAAAASIRDDADGVVALRVGAAGRVVDDVGGGVFGTGDAAIASSRARALETAEEARRRRETKGETAARVEAESDQVKSAVRESLAYAAAGAKRKARSIHWFPYDPAGVVNAVP</sequence>